<evidence type="ECO:0000313" key="3">
    <source>
        <dbReference type="Proteomes" id="UP000284395"/>
    </source>
</evidence>
<name>A0A420EA78_9SPHN</name>
<dbReference type="InterPro" id="IPR009081">
    <property type="entry name" value="PP-bd_ACP"/>
</dbReference>
<reference evidence="2 3" key="1">
    <citation type="submission" date="2018-09" db="EMBL/GenBank/DDBJ databases">
        <title>Altererythrobacter spongiae sp. nov., isolated from a marine sponge.</title>
        <authorList>
            <person name="Zhuang L."/>
            <person name="Luo L."/>
        </authorList>
    </citation>
    <scope>NUCLEOTIDE SEQUENCE [LARGE SCALE GENOMIC DNA]</scope>
    <source>
        <strain evidence="2 3">HN-Y73</strain>
    </source>
</reference>
<evidence type="ECO:0000313" key="2">
    <source>
        <dbReference type="EMBL" id="RKF17597.1"/>
    </source>
</evidence>
<feature type="domain" description="Carrier" evidence="1">
    <location>
        <begin position="5"/>
        <end position="78"/>
    </location>
</feature>
<comment type="caution">
    <text evidence="2">The sequence shown here is derived from an EMBL/GenBank/DDBJ whole genome shotgun (WGS) entry which is preliminary data.</text>
</comment>
<keyword evidence="3" id="KW-1185">Reference proteome</keyword>
<dbReference type="InterPro" id="IPR036736">
    <property type="entry name" value="ACP-like_sf"/>
</dbReference>
<sequence length="79" mass="8895">MTTEPFTREKLRQDIAAMLEIDADALGDDDNLMDMGLDSMRAMNLVMQWDEEGVPVDFGDLAENMTLASLWSVVQERQG</sequence>
<evidence type="ECO:0000259" key="1">
    <source>
        <dbReference type="PROSITE" id="PS50075"/>
    </source>
</evidence>
<accession>A0A420EA78</accession>
<proteinExistence type="predicted"/>
<organism evidence="2 3">
    <name type="scientific">Altericroceibacterium spongiae</name>
    <dbReference type="NCBI Taxonomy" id="2320269"/>
    <lineage>
        <taxon>Bacteria</taxon>
        <taxon>Pseudomonadati</taxon>
        <taxon>Pseudomonadota</taxon>
        <taxon>Alphaproteobacteria</taxon>
        <taxon>Sphingomonadales</taxon>
        <taxon>Erythrobacteraceae</taxon>
        <taxon>Altericroceibacterium</taxon>
    </lineage>
</organism>
<dbReference type="SUPFAM" id="SSF47336">
    <property type="entry name" value="ACP-like"/>
    <property type="match status" value="1"/>
</dbReference>
<dbReference type="Gene3D" id="1.10.1200.10">
    <property type="entry name" value="ACP-like"/>
    <property type="match status" value="1"/>
</dbReference>
<dbReference type="OrthoDB" id="2455700at2"/>
<protein>
    <submittedName>
        <fullName evidence="2">Phosphopantetheine-binding protein</fullName>
    </submittedName>
</protein>
<gene>
    <name evidence="2" type="ORF">D6851_16335</name>
</gene>
<dbReference type="PROSITE" id="PS50075">
    <property type="entry name" value="CARRIER"/>
    <property type="match status" value="1"/>
</dbReference>
<dbReference type="Pfam" id="PF00550">
    <property type="entry name" value="PP-binding"/>
    <property type="match status" value="1"/>
</dbReference>
<dbReference type="EMBL" id="RAPF01000014">
    <property type="protein sequence ID" value="RKF17597.1"/>
    <property type="molecule type" value="Genomic_DNA"/>
</dbReference>
<dbReference type="Proteomes" id="UP000284395">
    <property type="component" value="Unassembled WGS sequence"/>
</dbReference>
<dbReference type="AlphaFoldDB" id="A0A420EA78"/>
<dbReference type="RefSeq" id="WP_120325975.1">
    <property type="nucleotide sequence ID" value="NZ_RAPF01000014.1"/>
</dbReference>